<sequence>MTLRDTSQYQDDLHKRPSETTEDVPVKKHCRSKKKPLIGTWFEWYTQTPRGSNSTDHNKKSDSKQTVAFMKLYLLNGYVLDMNADIYKDQVKQVGDQAAANLQAYLRENSISSSGSSAILKALRKLHYRGAFN</sequence>
<comment type="caution">
    <text evidence="2">The sequence shown here is derived from an EMBL/GenBank/DDBJ whole genome shotgun (WGS) entry which is preliminary data.</text>
</comment>
<organism evidence="2 3">
    <name type="scientific">Phytophthora palmivora</name>
    <dbReference type="NCBI Taxonomy" id="4796"/>
    <lineage>
        <taxon>Eukaryota</taxon>
        <taxon>Sar</taxon>
        <taxon>Stramenopiles</taxon>
        <taxon>Oomycota</taxon>
        <taxon>Peronosporomycetes</taxon>
        <taxon>Peronosporales</taxon>
        <taxon>Peronosporaceae</taxon>
        <taxon>Phytophthora</taxon>
    </lineage>
</organism>
<name>A0A2P4XXL0_9STRA</name>
<accession>A0A2P4XXL0</accession>
<evidence type="ECO:0000256" key="1">
    <source>
        <dbReference type="SAM" id="MobiDB-lite"/>
    </source>
</evidence>
<protein>
    <submittedName>
        <fullName evidence="2">Uncharacterized protein</fullName>
    </submittedName>
</protein>
<reference evidence="2 3" key="1">
    <citation type="journal article" date="2017" name="Genome Biol. Evol.">
        <title>Phytophthora megakarya and P. palmivora, closely related causal agents of cacao black pod rot, underwent increases in genome sizes and gene numbers by different mechanisms.</title>
        <authorList>
            <person name="Ali S.S."/>
            <person name="Shao J."/>
            <person name="Lary D.J."/>
            <person name="Kronmiller B."/>
            <person name="Shen D."/>
            <person name="Strem M.D."/>
            <person name="Amoako-Attah I."/>
            <person name="Akrofi A.Y."/>
            <person name="Begoude B.A."/>
            <person name="Ten Hoopen G.M."/>
            <person name="Coulibaly K."/>
            <person name="Kebe B.I."/>
            <person name="Melnick R.L."/>
            <person name="Guiltinan M.J."/>
            <person name="Tyler B.M."/>
            <person name="Meinhardt L.W."/>
            <person name="Bailey B.A."/>
        </authorList>
    </citation>
    <scope>NUCLEOTIDE SEQUENCE [LARGE SCALE GENOMIC DNA]</scope>
    <source>
        <strain evidence="3">sbr112.9</strain>
    </source>
</reference>
<evidence type="ECO:0000313" key="2">
    <source>
        <dbReference type="EMBL" id="POM70278.1"/>
    </source>
</evidence>
<dbReference type="OrthoDB" id="119265at2759"/>
<feature type="compositionally biased region" description="Polar residues" evidence="1">
    <location>
        <begin position="1"/>
        <end position="10"/>
    </location>
</feature>
<dbReference type="EMBL" id="NCKW01007180">
    <property type="protein sequence ID" value="POM70278.1"/>
    <property type="molecule type" value="Genomic_DNA"/>
</dbReference>
<feature type="non-terminal residue" evidence="2">
    <location>
        <position position="133"/>
    </location>
</feature>
<dbReference type="AlphaFoldDB" id="A0A2P4XXL0"/>
<dbReference type="Proteomes" id="UP000237271">
    <property type="component" value="Unassembled WGS sequence"/>
</dbReference>
<feature type="region of interest" description="Disordered" evidence="1">
    <location>
        <begin position="1"/>
        <end position="31"/>
    </location>
</feature>
<evidence type="ECO:0000313" key="3">
    <source>
        <dbReference type="Proteomes" id="UP000237271"/>
    </source>
</evidence>
<keyword evidence="3" id="KW-1185">Reference proteome</keyword>
<proteinExistence type="predicted"/>
<gene>
    <name evidence="2" type="ORF">PHPALM_13304</name>
</gene>